<dbReference type="Proteomes" id="UP000182491">
    <property type="component" value="Unassembled WGS sequence"/>
</dbReference>
<organism evidence="4 5">
    <name type="scientific">Pontibacter akesuensis</name>
    <dbReference type="NCBI Taxonomy" id="388950"/>
    <lineage>
        <taxon>Bacteria</taxon>
        <taxon>Pseudomonadati</taxon>
        <taxon>Bacteroidota</taxon>
        <taxon>Cytophagia</taxon>
        <taxon>Cytophagales</taxon>
        <taxon>Hymenobacteraceae</taxon>
        <taxon>Pontibacter</taxon>
    </lineage>
</organism>
<protein>
    <submittedName>
        <fullName evidence="4">Phospholipid/cholesterol/gamma-HCH transport system substrate-binding protein</fullName>
    </submittedName>
</protein>
<feature type="transmembrane region" description="Helical" evidence="2">
    <location>
        <begin position="7"/>
        <end position="27"/>
    </location>
</feature>
<evidence type="ECO:0000313" key="4">
    <source>
        <dbReference type="EMBL" id="SFU82056.1"/>
    </source>
</evidence>
<dbReference type="EMBL" id="FPCA01000003">
    <property type="protein sequence ID" value="SFU82056.1"/>
    <property type="molecule type" value="Genomic_DNA"/>
</dbReference>
<dbReference type="RefSeq" id="WP_068838358.1">
    <property type="nucleotide sequence ID" value="NZ_BMXC01000003.1"/>
</dbReference>
<dbReference type="InterPro" id="IPR003399">
    <property type="entry name" value="Mce/MlaD"/>
</dbReference>
<feature type="coiled-coil region" evidence="1">
    <location>
        <begin position="214"/>
        <end position="253"/>
    </location>
</feature>
<reference evidence="5" key="1">
    <citation type="submission" date="2016-10" db="EMBL/GenBank/DDBJ databases">
        <authorList>
            <person name="Varghese N."/>
        </authorList>
    </citation>
    <scope>NUCLEOTIDE SEQUENCE [LARGE SCALE GENOMIC DNA]</scope>
    <source>
        <strain evidence="5">DSM 18820</strain>
    </source>
</reference>
<keyword evidence="2" id="KW-0472">Membrane</keyword>
<evidence type="ECO:0000256" key="1">
    <source>
        <dbReference type="SAM" id="Coils"/>
    </source>
</evidence>
<keyword evidence="2" id="KW-1133">Transmembrane helix</keyword>
<accession>A0A1I7JA04</accession>
<feature type="domain" description="Mce/MlaD" evidence="3">
    <location>
        <begin position="36"/>
        <end position="111"/>
    </location>
</feature>
<proteinExistence type="predicted"/>
<evidence type="ECO:0000256" key="2">
    <source>
        <dbReference type="SAM" id="Phobius"/>
    </source>
</evidence>
<dbReference type="Pfam" id="PF02470">
    <property type="entry name" value="MlaD"/>
    <property type="match status" value="1"/>
</dbReference>
<keyword evidence="5" id="KW-1185">Reference proteome</keyword>
<dbReference type="PANTHER" id="PTHR33371">
    <property type="entry name" value="INTERMEMBRANE PHOSPHOLIPID TRANSPORT SYSTEM BINDING PROTEIN MLAD-RELATED"/>
    <property type="match status" value="1"/>
</dbReference>
<dbReference type="AlphaFoldDB" id="A0A1I7JA04"/>
<dbReference type="OrthoDB" id="9769132at2"/>
<gene>
    <name evidence="4" type="ORF">SAMN04487941_2636</name>
</gene>
<evidence type="ECO:0000313" key="5">
    <source>
        <dbReference type="Proteomes" id="UP000182491"/>
    </source>
</evidence>
<dbReference type="InterPro" id="IPR052336">
    <property type="entry name" value="MlaD_Phospholipid_Transporter"/>
</dbReference>
<dbReference type="PANTHER" id="PTHR33371:SF4">
    <property type="entry name" value="INTERMEMBRANE PHOSPHOLIPID TRANSPORT SYSTEM BINDING PROTEIN MLAD"/>
    <property type="match status" value="1"/>
</dbReference>
<keyword evidence="1" id="KW-0175">Coiled coil</keyword>
<name>A0A1I7JA04_9BACT</name>
<keyword evidence="2" id="KW-0812">Transmembrane</keyword>
<evidence type="ECO:0000259" key="3">
    <source>
        <dbReference type="Pfam" id="PF02470"/>
    </source>
</evidence>
<dbReference type="STRING" id="388950.GCA_001611675_02429"/>
<sequence>MRISKEVKVALLGIVALVILYFGFMFLKGSDIFSDSNKYYVEYANVDGLVPSNPVILNGIQVGSVQGMELLTEQGNRIRVEIGVLKDIDVGDSTIAALGNSDLLGSKAITLHLGNSTTLYKGGEKLIPYNASSITDIISNKTVPIIDKVDTTLARVNRLLDSEAKDNLQNILANTEATTEAINRILRANQENINQITSNISSLTTSLRETQRHINHLAQNMSEITDTLKRAEINQLVRNANQAVTELEAAATKLNSGQGSLGRLMNDEQLYENLNRSTESLNLLLRDVQAYPKRYVNFSVFGRKDKYKVDETGRVITLEEVKEMQEDNAAEFRTVPDTVYVPVPAKNTVPGAAIVPAKTDSVKSN</sequence>